<protein>
    <submittedName>
        <fullName evidence="6">VIT family protein</fullName>
    </submittedName>
</protein>
<sequence>MEKAKKKTLNQRINVIRASVMGANDGILSIAGIVIGVAGASASNFAIFISGIAGMIAGTVSMTMGEYTSVSTEKDSQRHAILHEKYALKTNYKGECDAIRNKYLKTGMKRSLADQAVKEMMSKEPLVSAVRERYGFDINDFTSPYAAAIASMISFPTGSILPLASIGLAPMHLRIIDTFLAVIIALAITGYIAAIISNARRFHSLMRNVISGTLTMIVTYIIGRLL</sequence>
<evidence type="ECO:0000256" key="3">
    <source>
        <dbReference type="ARBA" id="ARBA00022989"/>
    </source>
</evidence>
<evidence type="ECO:0000256" key="4">
    <source>
        <dbReference type="ARBA" id="ARBA00023136"/>
    </source>
</evidence>
<evidence type="ECO:0000256" key="5">
    <source>
        <dbReference type="SAM" id="Phobius"/>
    </source>
</evidence>
<feature type="transmembrane region" description="Helical" evidence="5">
    <location>
        <begin position="205"/>
        <end position="223"/>
    </location>
</feature>
<feature type="transmembrane region" description="Helical" evidence="5">
    <location>
        <begin position="145"/>
        <end position="169"/>
    </location>
</feature>
<reference evidence="7" key="1">
    <citation type="submission" date="2018-12" db="EMBL/GenBank/DDBJ databases">
        <title>A new species of lactobacillus.</title>
        <authorList>
            <person name="Jian Y."/>
            <person name="Xin L."/>
            <person name="Hong Z.J."/>
            <person name="Ming L.Z."/>
            <person name="Hong X.Z."/>
        </authorList>
    </citation>
    <scope>NUCLEOTIDE SEQUENCE [LARGE SCALE GENOMIC DNA]</scope>
    <source>
        <strain evidence="7">HSLZ-75</strain>
    </source>
</reference>
<dbReference type="Proteomes" id="UP000294321">
    <property type="component" value="Chromosome"/>
</dbReference>
<dbReference type="EMBL" id="CP034726">
    <property type="protein sequence ID" value="QBP18109.1"/>
    <property type="molecule type" value="Genomic_DNA"/>
</dbReference>
<keyword evidence="7" id="KW-1185">Reference proteome</keyword>
<feature type="transmembrane region" description="Helical" evidence="5">
    <location>
        <begin position="175"/>
        <end position="193"/>
    </location>
</feature>
<dbReference type="CDD" id="cd02432">
    <property type="entry name" value="Nodulin-21_like_1"/>
    <property type="match status" value="1"/>
</dbReference>
<dbReference type="RefSeq" id="WP_133441666.1">
    <property type="nucleotide sequence ID" value="NZ_CP034726.1"/>
</dbReference>
<accession>A0A4V1ALM4</accession>
<dbReference type="InterPro" id="IPR008217">
    <property type="entry name" value="Ccc1_fam"/>
</dbReference>
<dbReference type="AlphaFoldDB" id="A0A4V1ALM4"/>
<feature type="transmembrane region" description="Helical" evidence="5">
    <location>
        <begin position="45"/>
        <end position="64"/>
    </location>
</feature>
<dbReference type="PANTHER" id="PTHR31851">
    <property type="entry name" value="FE(2+)/MN(2+) TRANSPORTER PCL1"/>
    <property type="match status" value="1"/>
</dbReference>
<dbReference type="GO" id="GO:0030026">
    <property type="term" value="P:intracellular manganese ion homeostasis"/>
    <property type="evidence" value="ECO:0007669"/>
    <property type="project" value="InterPro"/>
</dbReference>
<keyword evidence="3 5" id="KW-1133">Transmembrane helix</keyword>
<evidence type="ECO:0000256" key="1">
    <source>
        <dbReference type="ARBA" id="ARBA00004127"/>
    </source>
</evidence>
<evidence type="ECO:0000256" key="2">
    <source>
        <dbReference type="ARBA" id="ARBA00022692"/>
    </source>
</evidence>
<dbReference type="Pfam" id="PF01988">
    <property type="entry name" value="VIT1"/>
    <property type="match status" value="1"/>
</dbReference>
<dbReference type="KEGG" id="lji:ELX58_02900"/>
<keyword evidence="4 5" id="KW-0472">Membrane</keyword>
<gene>
    <name evidence="6" type="ORF">ELX58_02900</name>
</gene>
<name>A0A4V1ALM4_9LACO</name>
<dbReference type="OrthoDB" id="188924at2"/>
<evidence type="ECO:0000313" key="7">
    <source>
        <dbReference type="Proteomes" id="UP000294321"/>
    </source>
</evidence>
<feature type="transmembrane region" description="Helical" evidence="5">
    <location>
        <begin position="20"/>
        <end position="39"/>
    </location>
</feature>
<comment type="subcellular location">
    <subcellularLocation>
        <location evidence="1">Endomembrane system</location>
        <topology evidence="1">Multi-pass membrane protein</topology>
    </subcellularLocation>
</comment>
<organism evidence="6 7">
    <name type="scientific">Acetilactobacillus jinshanensis</name>
    <dbReference type="NCBI Taxonomy" id="1720083"/>
    <lineage>
        <taxon>Bacteria</taxon>
        <taxon>Bacillati</taxon>
        <taxon>Bacillota</taxon>
        <taxon>Bacilli</taxon>
        <taxon>Lactobacillales</taxon>
        <taxon>Lactobacillaceae</taxon>
        <taxon>Acetilactobacillus</taxon>
    </lineage>
</organism>
<proteinExistence type="predicted"/>
<dbReference type="GO" id="GO:0012505">
    <property type="term" value="C:endomembrane system"/>
    <property type="evidence" value="ECO:0007669"/>
    <property type="project" value="UniProtKB-SubCell"/>
</dbReference>
<dbReference type="GO" id="GO:0005384">
    <property type="term" value="F:manganese ion transmembrane transporter activity"/>
    <property type="evidence" value="ECO:0007669"/>
    <property type="project" value="InterPro"/>
</dbReference>
<evidence type="ECO:0000313" key="6">
    <source>
        <dbReference type="EMBL" id="QBP18109.1"/>
    </source>
</evidence>
<keyword evidence="2 5" id="KW-0812">Transmembrane</keyword>